<reference evidence="13 14" key="1">
    <citation type="submission" date="2018-06" db="EMBL/GenBank/DDBJ databases">
        <title>Genomic Encyclopedia of Type Strains, Phase IV (KMG-IV): sequencing the most valuable type-strain genomes for metagenomic binning, comparative biology and taxonomic classification.</title>
        <authorList>
            <person name="Goeker M."/>
        </authorList>
    </citation>
    <scope>NUCLEOTIDE SEQUENCE [LARGE SCALE GENOMIC DNA]</scope>
    <source>
        <strain evidence="13 14">DSM 24032</strain>
    </source>
</reference>
<keyword evidence="8 10" id="KW-0630">Potassium</keyword>
<dbReference type="AlphaFoldDB" id="A0A395JQ32"/>
<comment type="subcellular location">
    <subcellularLocation>
        <location evidence="10">Cytoplasm</location>
    </subcellularLocation>
</comment>
<dbReference type="Gene3D" id="1.20.120.430">
    <property type="entry name" value="tRNA modification GTPase MnmE domain 2"/>
    <property type="match status" value="1"/>
</dbReference>
<name>A0A395JQ32_9GAMM</name>
<dbReference type="CDD" id="cd04164">
    <property type="entry name" value="trmE"/>
    <property type="match status" value="1"/>
</dbReference>
<dbReference type="InterPro" id="IPR027266">
    <property type="entry name" value="TrmE/GcvT-like"/>
</dbReference>
<dbReference type="Pfam" id="PF01926">
    <property type="entry name" value="MMR_HSR1"/>
    <property type="match status" value="1"/>
</dbReference>
<feature type="binding site" evidence="10">
    <location>
        <begin position="251"/>
        <end position="254"/>
    </location>
    <ligand>
        <name>GTP</name>
        <dbReference type="ChEBI" id="CHEBI:37565"/>
    </ligand>
</feature>
<keyword evidence="14" id="KW-1185">Reference proteome</keyword>
<evidence type="ECO:0000313" key="13">
    <source>
        <dbReference type="EMBL" id="RBP53764.1"/>
    </source>
</evidence>
<keyword evidence="2 10" id="KW-0963">Cytoplasm</keyword>
<evidence type="ECO:0000256" key="8">
    <source>
        <dbReference type="ARBA" id="ARBA00022958"/>
    </source>
</evidence>
<feature type="binding site" evidence="10">
    <location>
        <position position="419"/>
    </location>
    <ligand>
        <name>(6S)-5-formyl-5,6,7,8-tetrahydrofolate</name>
        <dbReference type="ChEBI" id="CHEBI:57457"/>
    </ligand>
</feature>
<dbReference type="GO" id="GO:0030488">
    <property type="term" value="P:tRNA methylation"/>
    <property type="evidence" value="ECO:0007669"/>
    <property type="project" value="TreeGrafter"/>
</dbReference>
<evidence type="ECO:0000256" key="11">
    <source>
        <dbReference type="RuleBase" id="RU003313"/>
    </source>
</evidence>
<dbReference type="InterPro" id="IPR027368">
    <property type="entry name" value="MnmE_dom2"/>
</dbReference>
<feature type="binding site" evidence="10">
    <location>
        <begin position="226"/>
        <end position="232"/>
    </location>
    <ligand>
        <name>GTP</name>
        <dbReference type="ChEBI" id="CHEBI:37565"/>
    </ligand>
</feature>
<feature type="binding site" evidence="10">
    <location>
        <position position="228"/>
    </location>
    <ligand>
        <name>K(+)</name>
        <dbReference type="ChEBI" id="CHEBI:29103"/>
    </ligand>
</feature>
<dbReference type="HAMAP" id="MF_00379">
    <property type="entry name" value="GTPase_MnmE"/>
    <property type="match status" value="1"/>
</dbReference>
<dbReference type="EC" id="3.6.-.-" evidence="10"/>
<dbReference type="EMBL" id="QNRT01000001">
    <property type="protein sequence ID" value="RBP53764.1"/>
    <property type="molecule type" value="Genomic_DNA"/>
</dbReference>
<accession>A0A395JQ32</accession>
<dbReference type="InterPro" id="IPR027417">
    <property type="entry name" value="P-loop_NTPase"/>
</dbReference>
<feature type="binding site" evidence="10">
    <location>
        <position position="211"/>
    </location>
    <ligand>
        <name>Mg(2+)</name>
        <dbReference type="ChEBI" id="CHEBI:18420"/>
    </ligand>
</feature>
<dbReference type="PANTHER" id="PTHR42714">
    <property type="entry name" value="TRNA MODIFICATION GTPASE GTPBP3"/>
    <property type="match status" value="1"/>
</dbReference>
<dbReference type="PANTHER" id="PTHR42714:SF2">
    <property type="entry name" value="TRNA MODIFICATION GTPASE GTPBP3, MITOCHONDRIAL"/>
    <property type="match status" value="1"/>
</dbReference>
<dbReference type="PROSITE" id="PS51709">
    <property type="entry name" value="G_TRME"/>
    <property type="match status" value="1"/>
</dbReference>
<feature type="binding site" evidence="10">
    <location>
        <position position="232"/>
    </location>
    <ligand>
        <name>Mg(2+)</name>
        <dbReference type="ChEBI" id="CHEBI:18420"/>
    </ligand>
</feature>
<evidence type="ECO:0000256" key="5">
    <source>
        <dbReference type="ARBA" id="ARBA00022741"/>
    </source>
</evidence>
<evidence type="ECO:0000256" key="9">
    <source>
        <dbReference type="ARBA" id="ARBA00023134"/>
    </source>
</evidence>
<comment type="similarity">
    <text evidence="1 10 11">Belongs to the TRAFAC class TrmE-Era-EngA-EngB-Septin-like GTPase superfamily. TrmE GTPase family.</text>
</comment>
<keyword evidence="3 10" id="KW-0819">tRNA processing</keyword>
<proteinExistence type="inferred from homology"/>
<dbReference type="InterPro" id="IPR006073">
    <property type="entry name" value="GTP-bd"/>
</dbReference>
<dbReference type="CDD" id="cd14858">
    <property type="entry name" value="TrmE_N"/>
    <property type="match status" value="1"/>
</dbReference>
<dbReference type="GO" id="GO:0046872">
    <property type="term" value="F:metal ion binding"/>
    <property type="evidence" value="ECO:0007669"/>
    <property type="project" value="UniProtKB-KW"/>
</dbReference>
<dbReference type="NCBIfam" id="TIGR00450">
    <property type="entry name" value="mnmE_trmE_thdF"/>
    <property type="match status" value="1"/>
</dbReference>
<keyword evidence="6 10" id="KW-0378">Hydrolase</keyword>
<comment type="caution">
    <text evidence="10">Lacks conserved residue(s) required for the propagation of feature annotation.</text>
</comment>
<organism evidence="13 14">
    <name type="scientific">Arenicella xantha</name>
    <dbReference type="NCBI Taxonomy" id="644221"/>
    <lineage>
        <taxon>Bacteria</taxon>
        <taxon>Pseudomonadati</taxon>
        <taxon>Pseudomonadota</taxon>
        <taxon>Gammaproteobacteria</taxon>
        <taxon>Arenicellales</taxon>
        <taxon>Arenicellaceae</taxon>
        <taxon>Arenicella</taxon>
    </lineage>
</organism>
<dbReference type="GO" id="GO:0005829">
    <property type="term" value="C:cytosol"/>
    <property type="evidence" value="ECO:0007669"/>
    <property type="project" value="TreeGrafter"/>
</dbReference>
<feature type="binding site" evidence="10">
    <location>
        <position position="226"/>
    </location>
    <ligand>
        <name>K(+)</name>
        <dbReference type="ChEBI" id="CHEBI:29103"/>
    </ligand>
</feature>
<dbReference type="Proteomes" id="UP000253083">
    <property type="component" value="Unassembled WGS sequence"/>
</dbReference>
<evidence type="ECO:0000256" key="7">
    <source>
        <dbReference type="ARBA" id="ARBA00022842"/>
    </source>
</evidence>
<dbReference type="NCBIfam" id="TIGR00231">
    <property type="entry name" value="small_GTP"/>
    <property type="match status" value="1"/>
</dbReference>
<evidence type="ECO:0000256" key="10">
    <source>
        <dbReference type="HAMAP-Rule" id="MF_00379"/>
    </source>
</evidence>
<keyword evidence="5 10" id="KW-0547">Nucleotide-binding</keyword>
<feature type="binding site" evidence="10">
    <location>
        <begin position="207"/>
        <end position="212"/>
    </location>
    <ligand>
        <name>GTP</name>
        <dbReference type="ChEBI" id="CHEBI:37565"/>
    </ligand>
</feature>
<feature type="domain" description="TrmE-type G" evidence="12">
    <location>
        <begin position="197"/>
        <end position="342"/>
    </location>
</feature>
<dbReference type="FunFam" id="3.40.50.300:FF:001376">
    <property type="entry name" value="tRNA modification GTPase MnmE"/>
    <property type="match status" value="1"/>
</dbReference>
<dbReference type="GO" id="GO:0003924">
    <property type="term" value="F:GTPase activity"/>
    <property type="evidence" value="ECO:0007669"/>
    <property type="project" value="UniProtKB-UniRule"/>
</dbReference>
<evidence type="ECO:0000313" key="14">
    <source>
        <dbReference type="Proteomes" id="UP000253083"/>
    </source>
</evidence>
<dbReference type="InterPro" id="IPR025867">
    <property type="entry name" value="MnmE_helical"/>
</dbReference>
<dbReference type="InterPro" id="IPR018948">
    <property type="entry name" value="GTP-bd_TrmE_N"/>
</dbReference>
<dbReference type="InParanoid" id="A0A395JQ32"/>
<dbReference type="GO" id="GO:0005525">
    <property type="term" value="F:GTP binding"/>
    <property type="evidence" value="ECO:0007669"/>
    <property type="project" value="UniProtKB-UniRule"/>
</dbReference>
<comment type="cofactor">
    <cofactor evidence="10">
        <name>K(+)</name>
        <dbReference type="ChEBI" id="CHEBI:29103"/>
    </cofactor>
    <text evidence="10">Binds 1 potassium ion per subunit.</text>
</comment>
<dbReference type="FunCoup" id="A0A395JQ32">
    <property type="interactions" value="597"/>
</dbReference>
<keyword evidence="7 10" id="KW-0460">Magnesium</keyword>
<dbReference type="InterPro" id="IPR004520">
    <property type="entry name" value="GTPase_MnmE"/>
</dbReference>
<evidence type="ECO:0000259" key="12">
    <source>
        <dbReference type="PROSITE" id="PS51709"/>
    </source>
</evidence>
<comment type="subunit">
    <text evidence="10">Homodimer. Heterotetramer of two MnmE and two MnmG subunits.</text>
</comment>
<protein>
    <recommendedName>
        <fullName evidence="10">tRNA modification GTPase MnmE</fullName>
        <ecNumber evidence="10">3.6.-.-</ecNumber>
    </recommendedName>
</protein>
<feature type="binding site" evidence="10">
    <location>
        <position position="62"/>
    </location>
    <ligand>
        <name>(6S)-5-formyl-5,6,7,8-tetrahydrofolate</name>
        <dbReference type="ChEBI" id="CHEBI:57457"/>
    </ligand>
</feature>
<dbReference type="Gene3D" id="3.40.50.300">
    <property type="entry name" value="P-loop containing nucleotide triphosphate hydrolases"/>
    <property type="match status" value="1"/>
</dbReference>
<feature type="binding site" evidence="10">
    <location>
        <position position="207"/>
    </location>
    <ligand>
        <name>K(+)</name>
        <dbReference type="ChEBI" id="CHEBI:29103"/>
    </ligand>
</feature>
<evidence type="ECO:0000256" key="2">
    <source>
        <dbReference type="ARBA" id="ARBA00022490"/>
    </source>
</evidence>
<dbReference type="Gene3D" id="3.30.1360.120">
    <property type="entry name" value="Probable tRNA modification gtpase trme, domain 1"/>
    <property type="match status" value="1"/>
</dbReference>
<dbReference type="InterPro" id="IPR031168">
    <property type="entry name" value="G_TrmE"/>
</dbReference>
<dbReference type="Pfam" id="PF10396">
    <property type="entry name" value="TrmE_N"/>
    <property type="match status" value="1"/>
</dbReference>
<evidence type="ECO:0000256" key="6">
    <source>
        <dbReference type="ARBA" id="ARBA00022801"/>
    </source>
</evidence>
<evidence type="ECO:0000256" key="3">
    <source>
        <dbReference type="ARBA" id="ARBA00022694"/>
    </source>
</evidence>
<evidence type="ECO:0000256" key="1">
    <source>
        <dbReference type="ARBA" id="ARBA00011043"/>
    </source>
</evidence>
<dbReference type="SUPFAM" id="SSF116878">
    <property type="entry name" value="TrmE connector domain"/>
    <property type="match status" value="1"/>
</dbReference>
<comment type="caution">
    <text evidence="13">The sequence shown here is derived from an EMBL/GenBank/DDBJ whole genome shotgun (WGS) entry which is preliminary data.</text>
</comment>
<keyword evidence="9 10" id="KW-0342">GTP-binding</keyword>
<feature type="binding site" evidence="10">
    <location>
        <position position="5"/>
    </location>
    <ligand>
        <name>(6S)-5-formyl-5,6,7,8-tetrahydrofolate</name>
        <dbReference type="ChEBI" id="CHEBI:57457"/>
    </ligand>
</feature>
<gene>
    <name evidence="10" type="primary">mnmE</name>
    <name evidence="10" type="synonym">trmE</name>
    <name evidence="13" type="ORF">DFR28_1011153</name>
</gene>
<keyword evidence="4 10" id="KW-0479">Metal-binding</keyword>
<dbReference type="Pfam" id="PF12631">
    <property type="entry name" value="MnmE_helical"/>
    <property type="match status" value="1"/>
</dbReference>
<feature type="binding site" evidence="10">
    <location>
        <position position="101"/>
    </location>
    <ligand>
        <name>(6S)-5-formyl-5,6,7,8-tetrahydrofolate</name>
        <dbReference type="ChEBI" id="CHEBI:57457"/>
    </ligand>
</feature>
<evidence type="ECO:0000256" key="4">
    <source>
        <dbReference type="ARBA" id="ARBA00022723"/>
    </source>
</evidence>
<dbReference type="NCBIfam" id="NF003661">
    <property type="entry name" value="PRK05291.1-3"/>
    <property type="match status" value="1"/>
</dbReference>
<sequence>MGVIRLSGPKALALGQQLTAKTLPARTAVFAHFKDANQEVIDTGLALYFAGPRSFTGEDVVEIQGHGGPVIQDLLLTELIRLGARQARAGEFSERAFLNDKIDLTQAEAIADLIDSSTAQAAKGAMRSLQGDFSRHVNALLKQLIELRMYVEAAIDFPDEEIDFLADEKLRQRIDQLQTDLQQTIKQAGQGAILRNGLSLVIAGKPNAGKSSLLNALSGHEAAIVTDIPGTTRDVVRETIDIDGLPVHIIDTAGLRESDDTVEKIGIERARKAINEADHVLIIVDASDADEPPISVDHKATTLVYNKIDLVPPTNLGAALQVSAKHGTGITELRDYIKQLAGYSQEGETLFTARRRHLTALEQARDAVKRGIDQLKINNAGELLADELLQAQQSLNSITGEFSADDLLGEIFSGFCIGK</sequence>
<feature type="binding site" evidence="10">
    <location>
        <position position="231"/>
    </location>
    <ligand>
        <name>K(+)</name>
        <dbReference type="ChEBI" id="CHEBI:29103"/>
    </ligand>
</feature>
<dbReference type="SUPFAM" id="SSF52540">
    <property type="entry name" value="P-loop containing nucleoside triphosphate hydrolases"/>
    <property type="match status" value="1"/>
</dbReference>
<comment type="function">
    <text evidence="10">Exhibits a very high intrinsic GTPase hydrolysis rate. Involved in the addition of a carboxymethylaminomethyl (cmnm) group at the wobble position (U34) of certain tRNAs, forming tRNA-cmnm(5)s(2)U34.</text>
</comment>
<dbReference type="InterPro" id="IPR005225">
    <property type="entry name" value="Small_GTP-bd"/>
</dbReference>
<dbReference type="GO" id="GO:0002098">
    <property type="term" value="P:tRNA wobble uridine modification"/>
    <property type="evidence" value="ECO:0007669"/>
    <property type="project" value="TreeGrafter"/>
</dbReference>